<keyword evidence="2" id="KW-1185">Reference proteome</keyword>
<accession>A0A4Z2GR76</accession>
<sequence>MREAAGVGGKCNGLLSSTIIPPCSKECVHSESLEEKKLLSAQRLFSLFVLTISVSFERIN</sequence>
<evidence type="ECO:0000313" key="1">
    <source>
        <dbReference type="EMBL" id="TNN55273.1"/>
    </source>
</evidence>
<dbReference type="AlphaFoldDB" id="A0A4Z2GR76"/>
<evidence type="ECO:0000313" key="2">
    <source>
        <dbReference type="Proteomes" id="UP000314294"/>
    </source>
</evidence>
<organism evidence="1 2">
    <name type="scientific">Liparis tanakae</name>
    <name type="common">Tanaka's snailfish</name>
    <dbReference type="NCBI Taxonomy" id="230148"/>
    <lineage>
        <taxon>Eukaryota</taxon>
        <taxon>Metazoa</taxon>
        <taxon>Chordata</taxon>
        <taxon>Craniata</taxon>
        <taxon>Vertebrata</taxon>
        <taxon>Euteleostomi</taxon>
        <taxon>Actinopterygii</taxon>
        <taxon>Neopterygii</taxon>
        <taxon>Teleostei</taxon>
        <taxon>Neoteleostei</taxon>
        <taxon>Acanthomorphata</taxon>
        <taxon>Eupercaria</taxon>
        <taxon>Perciformes</taxon>
        <taxon>Cottioidei</taxon>
        <taxon>Cottales</taxon>
        <taxon>Liparidae</taxon>
        <taxon>Liparis</taxon>
    </lineage>
</organism>
<protein>
    <submittedName>
        <fullName evidence="1">Uncharacterized protein</fullName>
    </submittedName>
</protein>
<gene>
    <name evidence="1" type="ORF">EYF80_034539</name>
</gene>
<reference evidence="1 2" key="1">
    <citation type="submission" date="2019-03" db="EMBL/GenBank/DDBJ databases">
        <title>First draft genome of Liparis tanakae, snailfish: a comprehensive survey of snailfish specific genes.</title>
        <authorList>
            <person name="Kim W."/>
            <person name="Song I."/>
            <person name="Jeong J.-H."/>
            <person name="Kim D."/>
            <person name="Kim S."/>
            <person name="Ryu S."/>
            <person name="Song J.Y."/>
            <person name="Lee S.K."/>
        </authorList>
    </citation>
    <scope>NUCLEOTIDE SEQUENCE [LARGE SCALE GENOMIC DNA]</scope>
    <source>
        <tissue evidence="1">Muscle</tissue>
    </source>
</reference>
<proteinExistence type="predicted"/>
<comment type="caution">
    <text evidence="1">The sequence shown here is derived from an EMBL/GenBank/DDBJ whole genome shotgun (WGS) entry which is preliminary data.</text>
</comment>
<dbReference type="Proteomes" id="UP000314294">
    <property type="component" value="Unassembled WGS sequence"/>
</dbReference>
<name>A0A4Z2GR76_9TELE</name>
<dbReference type="EMBL" id="SRLO01000461">
    <property type="protein sequence ID" value="TNN55273.1"/>
    <property type="molecule type" value="Genomic_DNA"/>
</dbReference>